<evidence type="ECO:0000313" key="1">
    <source>
        <dbReference type="EMBL" id="RQO93675.1"/>
    </source>
</evidence>
<gene>
    <name evidence="1" type="ORF">POPTR_T061732</name>
</gene>
<reference evidence="1" key="2">
    <citation type="submission" date="2017-07" db="EMBL/GenBank/DDBJ databases">
        <title>WGS assembly of Populus trichocarpa.</title>
        <authorList>
            <person name="Tuskan G."/>
            <person name="Difazio S."/>
            <person name="Jansson S."/>
            <person name="Bohlmann J."/>
            <person name="Grigoriev I."/>
            <person name="Hellsten U."/>
            <person name="Putnam N."/>
            <person name="Ralph S."/>
            <person name="Rombauts S."/>
            <person name="Salamov A."/>
            <person name="Schein J."/>
            <person name="Sterck L."/>
            <person name="Aerts A."/>
            <person name="Bhalerao R."/>
            <person name="Bhalerao R."/>
            <person name="Blaudez D."/>
            <person name="Boerjan W."/>
            <person name="Brun A."/>
            <person name="Brunner A."/>
            <person name="Busov V."/>
            <person name="Campbell M."/>
            <person name="Carlson J."/>
            <person name="Chalot M."/>
            <person name="Chapman J."/>
            <person name="Chen G."/>
            <person name="Cooper D."/>
            <person name="Coutinho P."/>
            <person name="Couturier J."/>
            <person name="Covert S."/>
            <person name="Cronk Q."/>
            <person name="Cunningham R."/>
            <person name="Davis J."/>
            <person name="Degroeve S."/>
            <person name="Dejardin A."/>
            <person name="Depamphilis C."/>
            <person name="Detter J."/>
            <person name="Dirks B."/>
            <person name="Dubchak I."/>
            <person name="Duplessis S."/>
            <person name="Ehlting J."/>
            <person name="Ellis B."/>
            <person name="Gendler K."/>
            <person name="Goodstein D."/>
            <person name="Gribskov M."/>
            <person name="Grimwood J."/>
            <person name="Groover A."/>
            <person name="Gunter L."/>
            <person name="Hamberger B."/>
            <person name="Heinze B."/>
            <person name="Helariutta Y."/>
            <person name="Henrissat B."/>
            <person name="Holligan D."/>
            <person name="Holt R."/>
            <person name="Huang W."/>
            <person name="Islam-Faridi N."/>
            <person name="Jones S."/>
            <person name="Jones-Rhoades M."/>
            <person name="Jorgensen R."/>
            <person name="Joshi C."/>
            <person name="Kangasjarvi J."/>
            <person name="Karlsson J."/>
            <person name="Kelleher C."/>
            <person name="Kirkpatrick R."/>
            <person name="Kirst M."/>
            <person name="Kohler A."/>
            <person name="Kalluri U."/>
            <person name="Larimer F."/>
            <person name="Leebens-Mack J."/>
            <person name="Leple J."/>
            <person name="Locascio P."/>
            <person name="Lou Y."/>
            <person name="Lucas S."/>
            <person name="Martin F."/>
            <person name="Montanini B."/>
            <person name="Napoli C."/>
            <person name="Nelson D."/>
            <person name="Nelson C."/>
            <person name="Nieminen K."/>
            <person name="Nilsson O."/>
            <person name="Pereda V."/>
            <person name="Peter G."/>
            <person name="Philippe R."/>
            <person name="Pilate G."/>
            <person name="Poliakov A."/>
            <person name="Razumovskaya J."/>
            <person name="Richardson P."/>
            <person name="Rinaldi C."/>
            <person name="Ritland K."/>
            <person name="Rouze P."/>
            <person name="Ryaboy D."/>
            <person name="Schmutz J."/>
            <person name="Schrader J."/>
            <person name="Segerman B."/>
            <person name="Shin H."/>
            <person name="Siddiqui A."/>
            <person name="Sterky F."/>
            <person name="Terry A."/>
            <person name="Tsai C."/>
            <person name="Uberbacher E."/>
            <person name="Unneberg P."/>
            <person name="Vahala J."/>
            <person name="Wall K."/>
            <person name="Wessler S."/>
            <person name="Yang G."/>
            <person name="Yin T."/>
            <person name="Douglas C."/>
            <person name="Marra M."/>
            <person name="Sandberg G."/>
            <person name="Van De Peer Y."/>
            <person name="Rokhsar D."/>
        </authorList>
    </citation>
    <scope>NUCLEOTIDE SEQUENCE</scope>
    <source>
        <strain evidence="1">Nisqually-1</strain>
    </source>
</reference>
<protein>
    <submittedName>
        <fullName evidence="1">Uncharacterized protein</fullName>
    </submittedName>
</protein>
<sequence length="96" mass="11197">MKARWLVIPFLFCCFFFLCFWFCLPDFCTLSPVRFPLCFFFFEIVFGKKAFGVCFRIPPALDEDYDGKGPGAAGWLDPSFLWFSFLHARLPLPGFL</sequence>
<dbReference type="EMBL" id="KZ623409">
    <property type="protein sequence ID" value="RQO93675.1"/>
    <property type="molecule type" value="Genomic_DNA"/>
</dbReference>
<dbReference type="InParanoid" id="A0A3N7FFV6"/>
<proteinExistence type="predicted"/>
<accession>A0A3N7FFV6</accession>
<reference evidence="1" key="1">
    <citation type="journal article" date="2006" name="Science">
        <title>The genome of black cottonwood, Populus trichocarpa (Torr. &amp; Gray).</title>
        <authorList>
            <person name="Tuskan G.A."/>
            <person name="Difazio S."/>
            <person name="Jansson S."/>
            <person name="Bohlmann J."/>
            <person name="Grigoriev I."/>
            <person name="Hellsten U."/>
            <person name="Putnam N."/>
            <person name="Ralph S."/>
            <person name="Rombauts S."/>
            <person name="Salamov A."/>
            <person name="Schein J."/>
            <person name="Sterck L."/>
            <person name="Aerts A."/>
            <person name="Bhalerao R.R."/>
            <person name="Bhalerao R.P."/>
            <person name="Blaudez D."/>
            <person name="Boerjan W."/>
            <person name="Brun A."/>
            <person name="Brunner A."/>
            <person name="Busov V."/>
            <person name="Campbell M."/>
            <person name="Carlson J."/>
            <person name="Chalot M."/>
            <person name="Chapman J."/>
            <person name="Chen G.L."/>
            <person name="Cooper D."/>
            <person name="Coutinho P.M."/>
            <person name="Couturier J."/>
            <person name="Covert S."/>
            <person name="Cronk Q."/>
            <person name="Cunningham R."/>
            <person name="Davis J."/>
            <person name="Degroeve S."/>
            <person name="Dejardin A."/>
            <person name="Depamphilis C."/>
            <person name="Detter J."/>
            <person name="Dirks B."/>
            <person name="Dubchak I."/>
            <person name="Duplessis S."/>
            <person name="Ehlting J."/>
            <person name="Ellis B."/>
            <person name="Gendler K."/>
            <person name="Goodstein D."/>
            <person name="Gribskov M."/>
            <person name="Grimwood J."/>
            <person name="Groover A."/>
            <person name="Gunter L."/>
            <person name="Hamberger B."/>
            <person name="Heinze B."/>
            <person name="Helariutta Y."/>
            <person name="Henrissat B."/>
            <person name="Holligan D."/>
            <person name="Holt R."/>
            <person name="Huang W."/>
            <person name="Islam-Faridi N."/>
            <person name="Jones S."/>
            <person name="Jones-Rhoades M."/>
            <person name="Jorgensen R."/>
            <person name="Joshi C."/>
            <person name="Kangasjarvi J."/>
            <person name="Karlsson J."/>
            <person name="Kelleher C."/>
            <person name="Kirkpatrick R."/>
            <person name="Kirst M."/>
            <person name="Kohler A."/>
            <person name="Kalluri U."/>
            <person name="Larimer F."/>
            <person name="Leebens-Mack J."/>
            <person name="Leple J.C."/>
            <person name="Locascio P."/>
            <person name="Lou Y."/>
            <person name="Lucas S."/>
            <person name="Martin F."/>
            <person name="Montanini B."/>
            <person name="Napoli C."/>
            <person name="Nelson D.R."/>
            <person name="Nelson C."/>
            <person name="Nieminen K."/>
            <person name="Nilsson O."/>
            <person name="Pereda V."/>
            <person name="Peter G."/>
            <person name="Philippe R."/>
            <person name="Pilate G."/>
            <person name="Poliakov A."/>
            <person name="Razumovskaya J."/>
            <person name="Richardson P."/>
            <person name="Rinaldi C."/>
            <person name="Ritland K."/>
            <person name="Rouze P."/>
            <person name="Ryaboy D."/>
            <person name="Schmutz J."/>
            <person name="Schrader J."/>
            <person name="Segerman B."/>
            <person name="Shin H."/>
            <person name="Siddiqui A."/>
            <person name="Sterky F."/>
            <person name="Terry A."/>
            <person name="Tsai C.J."/>
            <person name="Uberbacher E."/>
            <person name="Unneberg P."/>
            <person name="Vahala J."/>
            <person name="Wall K."/>
            <person name="Wessler S."/>
            <person name="Yang G."/>
            <person name="Yin T."/>
            <person name="Douglas C."/>
            <person name="Marra M."/>
            <person name="Sandberg G."/>
            <person name="Van de Peer Y."/>
            <person name="Rokhsar D."/>
        </authorList>
    </citation>
    <scope>NUCLEOTIDE SEQUENCE [LARGE SCALE GENOMIC DNA]</scope>
    <source>
        <strain evidence="1">Nisqually-1</strain>
    </source>
</reference>
<organism evidence="1">
    <name type="scientific">Populus trichocarpa</name>
    <name type="common">Western balsam poplar</name>
    <name type="synonym">Populus balsamifera subsp. trichocarpa</name>
    <dbReference type="NCBI Taxonomy" id="3694"/>
    <lineage>
        <taxon>Eukaryota</taxon>
        <taxon>Viridiplantae</taxon>
        <taxon>Streptophyta</taxon>
        <taxon>Embryophyta</taxon>
        <taxon>Tracheophyta</taxon>
        <taxon>Spermatophyta</taxon>
        <taxon>Magnoliopsida</taxon>
        <taxon>eudicotyledons</taxon>
        <taxon>Gunneridae</taxon>
        <taxon>Pentapetalae</taxon>
        <taxon>rosids</taxon>
        <taxon>fabids</taxon>
        <taxon>Malpighiales</taxon>
        <taxon>Salicaceae</taxon>
        <taxon>Saliceae</taxon>
        <taxon>Populus</taxon>
    </lineage>
</organism>
<dbReference type="AlphaFoldDB" id="A0A3N7FFV6"/>
<name>A0A3N7FFV6_POPTR</name>